<proteinExistence type="predicted"/>
<comment type="caution">
    <text evidence="1">The sequence shown here is derived from an EMBL/GenBank/DDBJ whole genome shotgun (WGS) entry which is preliminary data.</text>
</comment>
<accession>A0AAV9L1B7</accession>
<organism evidence="1 2">
    <name type="scientific">Solanum pinnatisectum</name>
    <name type="common">tansyleaf nightshade</name>
    <dbReference type="NCBI Taxonomy" id="50273"/>
    <lineage>
        <taxon>Eukaryota</taxon>
        <taxon>Viridiplantae</taxon>
        <taxon>Streptophyta</taxon>
        <taxon>Embryophyta</taxon>
        <taxon>Tracheophyta</taxon>
        <taxon>Spermatophyta</taxon>
        <taxon>Magnoliopsida</taxon>
        <taxon>eudicotyledons</taxon>
        <taxon>Gunneridae</taxon>
        <taxon>Pentapetalae</taxon>
        <taxon>asterids</taxon>
        <taxon>lamiids</taxon>
        <taxon>Solanales</taxon>
        <taxon>Solanaceae</taxon>
        <taxon>Solanoideae</taxon>
        <taxon>Solaneae</taxon>
        <taxon>Solanum</taxon>
    </lineage>
</organism>
<reference evidence="1 2" key="1">
    <citation type="submission" date="2023-10" db="EMBL/GenBank/DDBJ databases">
        <title>Genome-Wide Identification Analysis in wild type Solanum Pinnatisectum Reveals Some Genes Defensing Phytophthora Infestans.</title>
        <authorList>
            <person name="Sun C."/>
        </authorList>
    </citation>
    <scope>NUCLEOTIDE SEQUENCE [LARGE SCALE GENOMIC DNA]</scope>
    <source>
        <strain evidence="1">LQN</strain>
        <tissue evidence="1">Leaf</tissue>
    </source>
</reference>
<dbReference type="Proteomes" id="UP001311915">
    <property type="component" value="Unassembled WGS sequence"/>
</dbReference>
<gene>
    <name evidence="1" type="ORF">R3W88_017790</name>
</gene>
<evidence type="ECO:0000313" key="2">
    <source>
        <dbReference type="Proteomes" id="UP001311915"/>
    </source>
</evidence>
<protein>
    <submittedName>
        <fullName evidence="1">Uncharacterized protein</fullName>
    </submittedName>
</protein>
<keyword evidence="2" id="KW-1185">Reference proteome</keyword>
<evidence type="ECO:0000313" key="1">
    <source>
        <dbReference type="EMBL" id="KAK4719452.1"/>
    </source>
</evidence>
<sequence>MTSKIQLCDDGIIRAFFQDVFYHRILEGCEVGQSNPAKINILYAINFALPAWTTNVHEVQSLEEIVDTIGKSNVEDDIIPLEPVMHKEALIGSRTFHNFMMQFEKTTPKLLDAIRKVRNELQLDLNFKKKQNTIESYFTKLS</sequence>
<dbReference type="EMBL" id="JAWPEI010000008">
    <property type="protein sequence ID" value="KAK4719452.1"/>
    <property type="molecule type" value="Genomic_DNA"/>
</dbReference>
<name>A0AAV9L1B7_9SOLN</name>
<dbReference type="AlphaFoldDB" id="A0AAV9L1B7"/>